<dbReference type="InterPro" id="IPR052019">
    <property type="entry name" value="F420H2_bilvrd_red/Heme_oxyg"/>
</dbReference>
<proteinExistence type="predicted"/>
<keyword evidence="1" id="KW-0560">Oxidoreductase</keyword>
<gene>
    <name evidence="4" type="ORF">ACFO6V_13120</name>
</gene>
<dbReference type="InterPro" id="IPR012349">
    <property type="entry name" value="Split_barrel_FMN-bd"/>
</dbReference>
<sequence length="170" mass="18670">MKDPITSIDTRFSDPDAEPTSWQATQEVLENAQMTWVTTVRADGRPHVAPLVAVWLDGALHFTTGPDEQKAVNLAVNPNVVLTTGRDTWDEGVDVVVEGPAVRVTDRKTLERLAAAWRTKWDGRWVYEVGDGVFLNDVAGPALVFAVEPTKVLAFGKGTFSHTRHVPRPA</sequence>
<dbReference type="InterPro" id="IPR011576">
    <property type="entry name" value="Pyridox_Oxase_N"/>
</dbReference>
<organism evidence="4 5">
    <name type="scientific">Promicromonospora alba</name>
    <dbReference type="NCBI Taxonomy" id="1616110"/>
    <lineage>
        <taxon>Bacteria</taxon>
        <taxon>Bacillati</taxon>
        <taxon>Actinomycetota</taxon>
        <taxon>Actinomycetes</taxon>
        <taxon>Micrococcales</taxon>
        <taxon>Promicromonosporaceae</taxon>
        <taxon>Promicromonospora</taxon>
    </lineage>
</organism>
<evidence type="ECO:0000313" key="4">
    <source>
        <dbReference type="EMBL" id="MFC4629182.1"/>
    </source>
</evidence>
<accession>A0ABV9HGC0</accession>
<dbReference type="Gene3D" id="2.30.110.10">
    <property type="entry name" value="Electron Transport, Fmn-binding Protein, Chain A"/>
    <property type="match status" value="1"/>
</dbReference>
<dbReference type="PANTHER" id="PTHR35176">
    <property type="entry name" value="HEME OXYGENASE HI_0854-RELATED"/>
    <property type="match status" value="1"/>
</dbReference>
<evidence type="ECO:0000256" key="2">
    <source>
        <dbReference type="SAM" id="MobiDB-lite"/>
    </source>
</evidence>
<dbReference type="Proteomes" id="UP001596011">
    <property type="component" value="Unassembled WGS sequence"/>
</dbReference>
<feature type="region of interest" description="Disordered" evidence="2">
    <location>
        <begin position="1"/>
        <end position="21"/>
    </location>
</feature>
<comment type="caution">
    <text evidence="4">The sequence shown here is derived from an EMBL/GenBank/DDBJ whole genome shotgun (WGS) entry which is preliminary data.</text>
</comment>
<feature type="domain" description="Pyridoxamine 5'-phosphate oxidase N-terminal" evidence="3">
    <location>
        <begin position="23"/>
        <end position="152"/>
    </location>
</feature>
<evidence type="ECO:0000313" key="5">
    <source>
        <dbReference type="Proteomes" id="UP001596011"/>
    </source>
</evidence>
<evidence type="ECO:0000256" key="1">
    <source>
        <dbReference type="ARBA" id="ARBA00023002"/>
    </source>
</evidence>
<dbReference type="PANTHER" id="PTHR35176:SF4">
    <property type="entry name" value="PYRIDOXAMINE 5'-PHOSPHATE OXIDASE-RELATED FMN-BINDING"/>
    <property type="match status" value="1"/>
</dbReference>
<dbReference type="Pfam" id="PF01243">
    <property type="entry name" value="PNPOx_N"/>
    <property type="match status" value="1"/>
</dbReference>
<dbReference type="RefSeq" id="WP_377136022.1">
    <property type="nucleotide sequence ID" value="NZ_JBHSFI010000004.1"/>
</dbReference>
<dbReference type="SUPFAM" id="SSF50475">
    <property type="entry name" value="FMN-binding split barrel"/>
    <property type="match status" value="1"/>
</dbReference>
<evidence type="ECO:0000259" key="3">
    <source>
        <dbReference type="Pfam" id="PF01243"/>
    </source>
</evidence>
<name>A0ABV9HGC0_9MICO</name>
<keyword evidence="5" id="KW-1185">Reference proteome</keyword>
<reference evidence="5" key="1">
    <citation type="journal article" date="2019" name="Int. J. Syst. Evol. Microbiol.">
        <title>The Global Catalogue of Microorganisms (GCM) 10K type strain sequencing project: providing services to taxonomists for standard genome sequencing and annotation.</title>
        <authorList>
            <consortium name="The Broad Institute Genomics Platform"/>
            <consortium name="The Broad Institute Genome Sequencing Center for Infectious Disease"/>
            <person name="Wu L."/>
            <person name="Ma J."/>
        </authorList>
    </citation>
    <scope>NUCLEOTIDE SEQUENCE [LARGE SCALE GENOMIC DNA]</scope>
    <source>
        <strain evidence="5">CCUG 42722</strain>
    </source>
</reference>
<protein>
    <submittedName>
        <fullName evidence="4">Pyridoxamine 5'-phosphate oxidase family protein</fullName>
    </submittedName>
</protein>
<dbReference type="EMBL" id="JBHSFI010000004">
    <property type="protein sequence ID" value="MFC4629182.1"/>
    <property type="molecule type" value="Genomic_DNA"/>
</dbReference>